<dbReference type="PANTHER" id="PTHR30592:SF1">
    <property type="entry name" value="SULFUR CARRIER PROTEIN FDHD"/>
    <property type="match status" value="1"/>
</dbReference>
<dbReference type="GO" id="GO:0016783">
    <property type="term" value="F:sulfurtransferase activity"/>
    <property type="evidence" value="ECO:0007669"/>
    <property type="project" value="InterPro"/>
</dbReference>
<reference evidence="3" key="1">
    <citation type="submission" date="2013-12" db="EMBL/GenBank/DDBJ databases">
        <title>A Varibaculum cambriense genome reconstructed from a premature infant gut community with otherwise low bacterial novelty that shifts toward anaerobic metabolism during the third week of life.</title>
        <authorList>
            <person name="Brown C.T."/>
            <person name="Sharon I."/>
            <person name="Thomas B.C."/>
            <person name="Castelle C.J."/>
            <person name="Morowitz M.J."/>
            <person name="Banfield J.F."/>
        </authorList>
    </citation>
    <scope>NUCLEOTIDE SEQUENCE</scope>
</reference>
<dbReference type="NCBIfam" id="TIGR00129">
    <property type="entry name" value="fdhD_narQ"/>
    <property type="match status" value="1"/>
</dbReference>
<evidence type="ECO:0000256" key="2">
    <source>
        <dbReference type="ARBA" id="ARBA00023150"/>
    </source>
</evidence>
<dbReference type="AlphaFoldDB" id="W1WIH3"/>
<proteinExistence type="inferred from homology"/>
<dbReference type="SUPFAM" id="SSF53927">
    <property type="entry name" value="Cytidine deaminase-like"/>
    <property type="match status" value="1"/>
</dbReference>
<evidence type="ECO:0000256" key="1">
    <source>
        <dbReference type="ARBA" id="ARBA00022490"/>
    </source>
</evidence>
<dbReference type="Pfam" id="PF02634">
    <property type="entry name" value="FdhD-NarQ"/>
    <property type="match status" value="1"/>
</dbReference>
<keyword evidence="2" id="KW-0501">Molybdenum cofactor biosynthesis</keyword>
<dbReference type="EMBL" id="AZMM01018806">
    <property type="protein sequence ID" value="ETJ16915.1"/>
    <property type="molecule type" value="Genomic_DNA"/>
</dbReference>
<gene>
    <name evidence="3" type="ORF">Q604_UNBc4C00025G0006</name>
</gene>
<dbReference type="PIRSF" id="PIRSF015626">
    <property type="entry name" value="FdhD"/>
    <property type="match status" value="1"/>
</dbReference>
<sequence length="291" mass="33309">MKYKICVTNNIEFIEKGIVMENKYAKEAQQESTEKERLVNYEYKTNFKFEVVKVDKKEHSNELETIIGEFPLALVLNGEYSNTFLCTPENLEQLVAGFLMTKGVIKSKDNIKSIEVDFDNRVAHATIEKNEDLDKGKRFYLNDLDYVDLKHIEKTETTIKVSDIYEVMKENLTSSELFKNTGGVHSVAIYDNEKLITIREDVARHNAMDKSIGYCLLNNIDLKDKIIFVSGRISCEMILKAAKAGIPIVISKSAPTNLSREIAQKLNITLAGFVRGERMNIYTEPQRIIFE</sequence>
<accession>W1WIH3</accession>
<protein>
    <submittedName>
        <fullName evidence="3">Protein FdhD-like protein</fullName>
    </submittedName>
</protein>
<dbReference type="Gene3D" id="3.10.20.10">
    <property type="match status" value="1"/>
</dbReference>
<dbReference type="Gene3D" id="3.40.140.10">
    <property type="entry name" value="Cytidine Deaminase, domain 2"/>
    <property type="match status" value="1"/>
</dbReference>
<dbReference type="PANTHER" id="PTHR30592">
    <property type="entry name" value="FORMATE DEHYDROGENASE"/>
    <property type="match status" value="1"/>
</dbReference>
<dbReference type="InterPro" id="IPR003786">
    <property type="entry name" value="FdhD"/>
</dbReference>
<evidence type="ECO:0000313" key="3">
    <source>
        <dbReference type="EMBL" id="ETJ16915.1"/>
    </source>
</evidence>
<dbReference type="GO" id="GO:0006777">
    <property type="term" value="P:Mo-molybdopterin cofactor biosynthetic process"/>
    <property type="evidence" value="ECO:0007669"/>
    <property type="project" value="UniProtKB-KW"/>
</dbReference>
<dbReference type="HAMAP" id="MF_00187">
    <property type="entry name" value="FdhD"/>
    <property type="match status" value="1"/>
</dbReference>
<name>W1WIH3_9ZZZZ</name>
<dbReference type="InterPro" id="IPR016193">
    <property type="entry name" value="Cytidine_deaminase-like"/>
</dbReference>
<organism evidence="3">
    <name type="scientific">human gut metagenome</name>
    <dbReference type="NCBI Taxonomy" id="408170"/>
    <lineage>
        <taxon>unclassified sequences</taxon>
        <taxon>metagenomes</taxon>
        <taxon>organismal metagenomes</taxon>
    </lineage>
</organism>
<comment type="caution">
    <text evidence="3">The sequence shown here is derived from an EMBL/GenBank/DDBJ whole genome shotgun (WGS) entry which is preliminary data.</text>
</comment>
<keyword evidence="1" id="KW-0963">Cytoplasm</keyword>